<dbReference type="EMBL" id="JAGFBR010000017">
    <property type="protein sequence ID" value="KAH0451840.1"/>
    <property type="molecule type" value="Genomic_DNA"/>
</dbReference>
<evidence type="ECO:0000313" key="2">
    <source>
        <dbReference type="Proteomes" id="UP000775213"/>
    </source>
</evidence>
<name>A0AAV7G6X8_DENCH</name>
<dbReference type="Proteomes" id="UP000775213">
    <property type="component" value="Unassembled WGS sequence"/>
</dbReference>
<reference evidence="1 2" key="1">
    <citation type="journal article" date="2021" name="Hortic Res">
        <title>Chromosome-scale assembly of the Dendrobium chrysotoxum genome enhances the understanding of orchid evolution.</title>
        <authorList>
            <person name="Zhang Y."/>
            <person name="Zhang G.Q."/>
            <person name="Zhang D."/>
            <person name="Liu X.D."/>
            <person name="Xu X.Y."/>
            <person name="Sun W.H."/>
            <person name="Yu X."/>
            <person name="Zhu X."/>
            <person name="Wang Z.W."/>
            <person name="Zhao X."/>
            <person name="Zhong W.Y."/>
            <person name="Chen H."/>
            <person name="Yin W.L."/>
            <person name="Huang T."/>
            <person name="Niu S.C."/>
            <person name="Liu Z.J."/>
        </authorList>
    </citation>
    <scope>NUCLEOTIDE SEQUENCE [LARGE SCALE GENOMIC DNA]</scope>
    <source>
        <strain evidence="1">Lindl</strain>
    </source>
</reference>
<comment type="caution">
    <text evidence="1">The sequence shown here is derived from an EMBL/GenBank/DDBJ whole genome shotgun (WGS) entry which is preliminary data.</text>
</comment>
<gene>
    <name evidence="1" type="ORF">IEQ34_019139</name>
</gene>
<keyword evidence="2" id="KW-1185">Reference proteome</keyword>
<dbReference type="AlphaFoldDB" id="A0AAV7G6X8"/>
<proteinExistence type="predicted"/>
<organism evidence="1 2">
    <name type="scientific">Dendrobium chrysotoxum</name>
    <name type="common">Orchid</name>
    <dbReference type="NCBI Taxonomy" id="161865"/>
    <lineage>
        <taxon>Eukaryota</taxon>
        <taxon>Viridiplantae</taxon>
        <taxon>Streptophyta</taxon>
        <taxon>Embryophyta</taxon>
        <taxon>Tracheophyta</taxon>
        <taxon>Spermatophyta</taxon>
        <taxon>Magnoliopsida</taxon>
        <taxon>Liliopsida</taxon>
        <taxon>Asparagales</taxon>
        <taxon>Orchidaceae</taxon>
        <taxon>Epidendroideae</taxon>
        <taxon>Malaxideae</taxon>
        <taxon>Dendrobiinae</taxon>
        <taxon>Dendrobium</taxon>
    </lineage>
</organism>
<evidence type="ECO:0000313" key="1">
    <source>
        <dbReference type="EMBL" id="KAH0451840.1"/>
    </source>
</evidence>
<protein>
    <submittedName>
        <fullName evidence="1">Uncharacterized protein</fullName>
    </submittedName>
</protein>
<sequence length="108" mass="12049">MSFPYAMLSKMVPANSTGSCCTSPIFSRRDLRVIKSFNKCNDRALARTARTNKSLTLSSTNTDVKVFEDGDLWSGRVGKVDMSEFYFTTDGIHWLSFGVVRIYACATV</sequence>
<accession>A0AAV7G6X8</accession>